<dbReference type="SUPFAM" id="SSF48452">
    <property type="entry name" value="TPR-like"/>
    <property type="match status" value="1"/>
</dbReference>
<accession>A0ABV6BM45</accession>
<name>A0ABV6BM45_9FLAO</name>
<comment type="caution">
    <text evidence="1">The sequence shown here is derived from an EMBL/GenBank/DDBJ whole genome shotgun (WGS) entry which is preliminary data.</text>
</comment>
<organism evidence="1 2">
    <name type="scientific">Flavobacterium procerum</name>
    <dbReference type="NCBI Taxonomy" id="1455569"/>
    <lineage>
        <taxon>Bacteria</taxon>
        <taxon>Pseudomonadati</taxon>
        <taxon>Bacteroidota</taxon>
        <taxon>Flavobacteriia</taxon>
        <taxon>Flavobacteriales</taxon>
        <taxon>Flavobacteriaceae</taxon>
        <taxon>Flavobacterium</taxon>
    </lineage>
</organism>
<sequence>MNPVQQNIEKLVVKWEKACKTKEVNIVCITHTQKEQSMIDAFLEYILAVDSRNKFFVWIFESVFESLETFTNAILLEMQESIAMWNTMKKPEQYEGTVIDWTPEFKLENPENAMQLLINNLNSFAAYLNPEEGNKVCYVFKSYGITKKEADVWIKTSLKNSFHKNSVWTVTQTSEDSLYRDAIYNHDKKIKNIDSEINVNGMLEELVAQADLTNPENAYRNELVKLMHAVEDRKKEKVGIQAKKCLDIVVKQLKNDPNWIAQIVTVYVILYNDQIGYKNYDEALYFADKAVEAAVIAQQTIDESLGSRLAGQAYIGRGSIYVLKDDWQKANADYINAKKAYEDCGDYLMQIESCRLCGWSAEKFDHEINVIPYYEEGFNLHTKIDHQLLLNSNFPLMLKDVIYNTAFEKKVTKKALDELLIPLFGENYKSEIAAYGDPDKLHNTEFK</sequence>
<keyword evidence="2" id="KW-1185">Reference proteome</keyword>
<reference evidence="1 2" key="1">
    <citation type="submission" date="2024-09" db="EMBL/GenBank/DDBJ databases">
        <authorList>
            <person name="Sun Q."/>
            <person name="Mori K."/>
        </authorList>
    </citation>
    <scope>NUCLEOTIDE SEQUENCE [LARGE SCALE GENOMIC DNA]</scope>
    <source>
        <strain evidence="1 2">CGMCC 1.12926</strain>
    </source>
</reference>
<dbReference type="RefSeq" id="WP_379685536.1">
    <property type="nucleotide sequence ID" value="NZ_JBHLYW010000007.1"/>
</dbReference>
<evidence type="ECO:0000313" key="1">
    <source>
        <dbReference type="EMBL" id="MFC0076500.1"/>
    </source>
</evidence>
<dbReference type="EMBL" id="JBHLYW010000007">
    <property type="protein sequence ID" value="MFC0076500.1"/>
    <property type="molecule type" value="Genomic_DNA"/>
</dbReference>
<proteinExistence type="predicted"/>
<protein>
    <recommendedName>
        <fullName evidence="3">Sel1 repeat family protein</fullName>
    </recommendedName>
</protein>
<evidence type="ECO:0000313" key="2">
    <source>
        <dbReference type="Proteomes" id="UP001589734"/>
    </source>
</evidence>
<gene>
    <name evidence="1" type="ORF">ACFFLS_05575</name>
</gene>
<evidence type="ECO:0008006" key="3">
    <source>
        <dbReference type="Google" id="ProtNLM"/>
    </source>
</evidence>
<dbReference type="InterPro" id="IPR011990">
    <property type="entry name" value="TPR-like_helical_dom_sf"/>
</dbReference>
<dbReference type="Proteomes" id="UP001589734">
    <property type="component" value="Unassembled WGS sequence"/>
</dbReference>